<reference evidence="2 3" key="1">
    <citation type="submission" date="2015-08" db="EMBL/GenBank/DDBJ databases">
        <title>Complete genome sequence of Rufibacter tibetensis strain 1351t, a radiation-resistant bacterium from tibet plateau.</title>
        <authorList>
            <person name="Dai J."/>
        </authorList>
    </citation>
    <scope>NUCLEOTIDE SEQUENCE [LARGE SCALE GENOMIC DNA]</scope>
    <source>
        <strain evidence="2 3">1351</strain>
    </source>
</reference>
<dbReference type="PATRIC" id="fig|512763.3.peg.3930"/>
<keyword evidence="1" id="KW-1133">Transmembrane helix</keyword>
<dbReference type="KEGG" id="rti:DC20_17875"/>
<keyword evidence="3" id="KW-1185">Reference proteome</keyword>
<protein>
    <submittedName>
        <fullName evidence="2">Uncharacterized protein</fullName>
    </submittedName>
</protein>
<sequence length="167" mass="19440">MNVLLFLEDHRNYQKLKYLMVLPLLFAVLLLVDGFLPEKSAEHKEYYIYGNTGGGRYSDSGKYLKTLLRKITITNEVYYDLDHLQPVQFIHTPLFETFKLLVYKSREQPDTSYEYQPLFSVYSFHSLWVWLLVAVSCVALLAKHPEIISYASILSWALAILLLLAII</sequence>
<gene>
    <name evidence="2" type="ORF">DC20_17875</name>
</gene>
<feature type="transmembrane region" description="Helical" evidence="1">
    <location>
        <begin position="121"/>
        <end position="141"/>
    </location>
</feature>
<keyword evidence="1" id="KW-0812">Transmembrane</keyword>
<name>A0A0P0CF54_9BACT</name>
<accession>A0A0P0CF54</accession>
<keyword evidence="1" id="KW-0472">Membrane</keyword>
<dbReference type="AlphaFoldDB" id="A0A0P0CF54"/>
<dbReference type="Proteomes" id="UP000061382">
    <property type="component" value="Chromosome"/>
</dbReference>
<feature type="transmembrane region" description="Helical" evidence="1">
    <location>
        <begin position="147"/>
        <end position="166"/>
    </location>
</feature>
<organism evidence="2 3">
    <name type="scientific">Rufibacter tibetensis</name>
    <dbReference type="NCBI Taxonomy" id="512763"/>
    <lineage>
        <taxon>Bacteria</taxon>
        <taxon>Pseudomonadati</taxon>
        <taxon>Bacteroidota</taxon>
        <taxon>Cytophagia</taxon>
        <taxon>Cytophagales</taxon>
        <taxon>Hymenobacteraceae</taxon>
        <taxon>Rufibacter</taxon>
    </lineage>
</organism>
<evidence type="ECO:0000313" key="3">
    <source>
        <dbReference type="Proteomes" id="UP000061382"/>
    </source>
</evidence>
<evidence type="ECO:0000256" key="1">
    <source>
        <dbReference type="SAM" id="Phobius"/>
    </source>
</evidence>
<evidence type="ECO:0000313" key="2">
    <source>
        <dbReference type="EMBL" id="ALJ00495.1"/>
    </source>
</evidence>
<dbReference type="EMBL" id="CP012643">
    <property type="protein sequence ID" value="ALJ00495.1"/>
    <property type="molecule type" value="Genomic_DNA"/>
</dbReference>
<proteinExistence type="predicted"/>
<feature type="transmembrane region" description="Helical" evidence="1">
    <location>
        <begin position="16"/>
        <end position="36"/>
    </location>
</feature>
<dbReference type="RefSeq" id="WP_062545076.1">
    <property type="nucleotide sequence ID" value="NZ_CP012643.1"/>
</dbReference>